<sequence>MSIKQSVLVLLIGTTLVGCNNNSDKEETSNESGAEQIKVKITFEEFQAQVLSTIPDTGLYVDCGVSQIDQDVDEVQKCIESSFYDAKPFYGFDKFVGVDTLLGAASILNENGTVTNWYYDKHCLFGAAECNSFVESVTCENPALRSIDEIQEKELMMQFRDRFFECSNSSQ</sequence>
<dbReference type="GeneID" id="70912509"/>
<dbReference type="Proteomes" id="UP000092741">
    <property type="component" value="Chromosome 1"/>
</dbReference>
<name>A0AAN1CWB5_VIBNA</name>
<protein>
    <recommendedName>
        <fullName evidence="3">Lipoprotein</fullName>
    </recommendedName>
</protein>
<evidence type="ECO:0000313" key="2">
    <source>
        <dbReference type="Proteomes" id="UP000092741"/>
    </source>
</evidence>
<keyword evidence="2" id="KW-1185">Reference proteome</keyword>
<organism evidence="1 2">
    <name type="scientific">Vibrio natriegens NBRC 15636 = ATCC 14048 = DSM 759</name>
    <dbReference type="NCBI Taxonomy" id="1219067"/>
    <lineage>
        <taxon>Bacteria</taxon>
        <taxon>Pseudomonadati</taxon>
        <taxon>Pseudomonadota</taxon>
        <taxon>Gammaproteobacteria</taxon>
        <taxon>Vibrionales</taxon>
        <taxon>Vibrionaceae</taxon>
        <taxon>Vibrio</taxon>
    </lineage>
</organism>
<dbReference type="PROSITE" id="PS51257">
    <property type="entry name" value="PROKAR_LIPOPROTEIN"/>
    <property type="match status" value="1"/>
</dbReference>
<reference evidence="1 2" key="1">
    <citation type="submission" date="2016-07" db="EMBL/GenBank/DDBJ databases">
        <title>Developing Vibrio natriegens as a novel, fast-growing host for biotechnology.</title>
        <authorList>
            <person name="Weinstock M.T."/>
            <person name="Hesek E.D."/>
            <person name="Wilson C.M."/>
            <person name="Gibson D.G."/>
        </authorList>
    </citation>
    <scope>NUCLEOTIDE SEQUENCE [LARGE SCALE GENOMIC DNA]</scope>
    <source>
        <strain evidence="1 2">ATCC 14048</strain>
    </source>
</reference>
<dbReference type="RefSeq" id="WP_020333099.1">
    <property type="nucleotide sequence ID" value="NZ_ATFJ01000002.1"/>
</dbReference>
<gene>
    <name evidence="1" type="ORF">BA890_06485</name>
</gene>
<dbReference type="AlphaFoldDB" id="A0AAN1CWB5"/>
<evidence type="ECO:0000313" key="1">
    <source>
        <dbReference type="EMBL" id="ANQ12425.1"/>
    </source>
</evidence>
<dbReference type="KEGG" id="vna:PN96_06865"/>
<dbReference type="EMBL" id="CP016345">
    <property type="protein sequence ID" value="ANQ12425.1"/>
    <property type="molecule type" value="Genomic_DNA"/>
</dbReference>
<proteinExistence type="predicted"/>
<accession>A0AAN1CWB5</accession>
<evidence type="ECO:0008006" key="3">
    <source>
        <dbReference type="Google" id="ProtNLM"/>
    </source>
</evidence>